<organism evidence="2">
    <name type="scientific">marine metagenome</name>
    <dbReference type="NCBI Taxonomy" id="408172"/>
    <lineage>
        <taxon>unclassified sequences</taxon>
        <taxon>metagenomes</taxon>
        <taxon>ecological metagenomes</taxon>
    </lineage>
</organism>
<protein>
    <submittedName>
        <fullName evidence="2">Uncharacterized protein</fullName>
    </submittedName>
</protein>
<proteinExistence type="predicted"/>
<feature type="compositionally biased region" description="Basic and acidic residues" evidence="1">
    <location>
        <begin position="52"/>
        <end position="61"/>
    </location>
</feature>
<reference evidence="2" key="1">
    <citation type="submission" date="2018-05" db="EMBL/GenBank/DDBJ databases">
        <authorList>
            <person name="Lanie J.A."/>
            <person name="Ng W.-L."/>
            <person name="Kazmierczak K.M."/>
            <person name="Andrzejewski T.M."/>
            <person name="Davidsen T.M."/>
            <person name="Wayne K.J."/>
            <person name="Tettelin H."/>
            <person name="Glass J.I."/>
            <person name="Rusch D."/>
            <person name="Podicherti R."/>
            <person name="Tsui H.-C.T."/>
            <person name="Winkler M.E."/>
        </authorList>
    </citation>
    <scope>NUCLEOTIDE SEQUENCE</scope>
</reference>
<dbReference type="EMBL" id="UINC01000990">
    <property type="protein sequence ID" value="SUZ66650.1"/>
    <property type="molecule type" value="Genomic_DNA"/>
</dbReference>
<feature type="region of interest" description="Disordered" evidence="1">
    <location>
        <begin position="52"/>
        <end position="195"/>
    </location>
</feature>
<gene>
    <name evidence="2" type="ORF">METZ01_LOCUS19504</name>
</gene>
<feature type="compositionally biased region" description="Acidic residues" evidence="1">
    <location>
        <begin position="133"/>
        <end position="178"/>
    </location>
</feature>
<evidence type="ECO:0000313" key="2">
    <source>
        <dbReference type="EMBL" id="SUZ66650.1"/>
    </source>
</evidence>
<dbReference type="InterPro" id="IPR011990">
    <property type="entry name" value="TPR-like_helical_dom_sf"/>
</dbReference>
<name>A0A381PI84_9ZZZZ</name>
<sequence>MADELTREEAAEKLEAIYRGTLEGADLEKRVANIPKALDKYEGKWPKIIKAAEKKYGKPETDETDESEEKPTKKKRGGMFSRLGKSKKEDDPPQDAVEEEPQDEEESEEEGKPAKKKRGGLFSRLGKSKEEAEPSEADDPDDSEEAVEEPTDEPEEATDDEQADEEHDDAADLEGDEAPLEKAARLLEGGDSEGALEVWKGLVRSDGGNPEVWRGLASYFASAGRPGRAQACEEHADELP</sequence>
<dbReference type="AlphaFoldDB" id="A0A381PI84"/>
<evidence type="ECO:0000256" key="1">
    <source>
        <dbReference type="SAM" id="MobiDB-lite"/>
    </source>
</evidence>
<dbReference type="SUPFAM" id="SSF48452">
    <property type="entry name" value="TPR-like"/>
    <property type="match status" value="1"/>
</dbReference>
<feature type="compositionally biased region" description="Acidic residues" evidence="1">
    <location>
        <begin position="92"/>
        <end position="109"/>
    </location>
</feature>
<accession>A0A381PI84</accession>